<keyword evidence="1 6" id="KW-0540">Nuclease</keyword>
<evidence type="ECO:0000256" key="6">
    <source>
        <dbReference type="PIRNR" id="PIRNR018267"/>
    </source>
</evidence>
<evidence type="ECO:0000256" key="4">
    <source>
        <dbReference type="ARBA" id="ARBA00022801"/>
    </source>
</evidence>
<dbReference type="CDD" id="cd00221">
    <property type="entry name" value="Vsr"/>
    <property type="match status" value="1"/>
</dbReference>
<dbReference type="EMBL" id="ASAD01000007">
    <property type="protein sequence ID" value="EON93165.1"/>
    <property type="molecule type" value="Genomic_DNA"/>
</dbReference>
<evidence type="ECO:0000313" key="8">
    <source>
        <dbReference type="Proteomes" id="UP000016540"/>
    </source>
</evidence>
<evidence type="ECO:0000313" key="7">
    <source>
        <dbReference type="EMBL" id="EON93165.1"/>
    </source>
</evidence>
<dbReference type="Pfam" id="PF03852">
    <property type="entry name" value="Vsr"/>
    <property type="match status" value="1"/>
</dbReference>
<reference evidence="7 8" key="1">
    <citation type="journal article" date="2013" name="Genome Announc.">
        <title>Draft Genome Sequence of the Moderately Halophilic Bacterium Marinobacter lipolyticus Strain SM19.</title>
        <authorList>
            <person name="Papke R.T."/>
            <person name="de la Haba R.R."/>
            <person name="Infante-Dominguez C."/>
            <person name="Perez D."/>
            <person name="Sanchez-Porro C."/>
            <person name="Lapierre P."/>
            <person name="Ventosa A."/>
        </authorList>
    </citation>
    <scope>NUCLEOTIDE SEQUENCE [LARGE SCALE GENOMIC DNA]</scope>
    <source>
        <strain evidence="7 8">SM19</strain>
    </source>
</reference>
<keyword evidence="4 6" id="KW-0378">Hydrolase</keyword>
<dbReference type="eggNOG" id="COG3727">
    <property type="taxonomic scope" value="Bacteria"/>
</dbReference>
<keyword evidence="3 6" id="KW-0227">DNA damage</keyword>
<evidence type="ECO:0000256" key="2">
    <source>
        <dbReference type="ARBA" id="ARBA00022759"/>
    </source>
</evidence>
<sequence>MSDIVDSQTRSRMMSGIRGKNTKPELVIRSALHGLGFRFRLHRKDLPGRPDIVLPRYQAVIQINGCFWHGHMCALFKWPNTREEFWKTKIHGNMERDKRNLALLAENNWRICVIWECALRSKSSEQVANLLSDLEAWIKGPAEYAEFSGSFPTRSQ</sequence>
<dbReference type="HOGENOM" id="CLU_111913_1_1_6"/>
<comment type="caution">
    <text evidence="7">The sequence shown here is derived from an EMBL/GenBank/DDBJ whole genome shotgun (WGS) entry which is preliminary data.</text>
</comment>
<name>R8B3I0_9GAMM</name>
<dbReference type="InterPro" id="IPR004603">
    <property type="entry name" value="DNA_mismatch_endonuc_vsr"/>
</dbReference>
<dbReference type="Proteomes" id="UP000016540">
    <property type="component" value="Unassembled WGS sequence"/>
</dbReference>
<proteinExistence type="inferred from homology"/>
<keyword evidence="2 6" id="KW-0255">Endonuclease</keyword>
<dbReference type="EC" id="3.1.-.-" evidence="6"/>
<gene>
    <name evidence="7" type="ORF">MARLIPOL_03995</name>
</gene>
<comment type="similarity">
    <text evidence="6">Belongs to the vsr family.</text>
</comment>
<dbReference type="GO" id="GO:0016787">
    <property type="term" value="F:hydrolase activity"/>
    <property type="evidence" value="ECO:0007669"/>
    <property type="project" value="UniProtKB-KW"/>
</dbReference>
<evidence type="ECO:0000256" key="5">
    <source>
        <dbReference type="ARBA" id="ARBA00023204"/>
    </source>
</evidence>
<comment type="function">
    <text evidence="6">May nick specific sequences that contain T:G mispairs resulting from m5C-deamination.</text>
</comment>
<accession>R8B3I0</accession>
<dbReference type="NCBIfam" id="TIGR00632">
    <property type="entry name" value="vsr"/>
    <property type="match status" value="1"/>
</dbReference>
<dbReference type="GO" id="GO:0006298">
    <property type="term" value="P:mismatch repair"/>
    <property type="evidence" value="ECO:0007669"/>
    <property type="project" value="UniProtKB-UniRule"/>
</dbReference>
<dbReference type="STRING" id="1318628.MARLIPOL_03995"/>
<dbReference type="AlphaFoldDB" id="R8B3I0"/>
<evidence type="ECO:0000256" key="1">
    <source>
        <dbReference type="ARBA" id="ARBA00022722"/>
    </source>
</evidence>
<keyword evidence="8" id="KW-1185">Reference proteome</keyword>
<dbReference type="PIRSF" id="PIRSF018267">
    <property type="entry name" value="VSR_endonuc"/>
    <property type="match status" value="1"/>
</dbReference>
<keyword evidence="5 6" id="KW-0234">DNA repair</keyword>
<evidence type="ECO:0000256" key="3">
    <source>
        <dbReference type="ARBA" id="ARBA00022763"/>
    </source>
</evidence>
<organism evidence="7 8">
    <name type="scientific">Marinobacter lipolyticus SM19</name>
    <dbReference type="NCBI Taxonomy" id="1318628"/>
    <lineage>
        <taxon>Bacteria</taxon>
        <taxon>Pseudomonadati</taxon>
        <taxon>Pseudomonadota</taxon>
        <taxon>Gammaproteobacteria</taxon>
        <taxon>Pseudomonadales</taxon>
        <taxon>Marinobacteraceae</taxon>
        <taxon>Marinobacter</taxon>
    </lineage>
</organism>
<dbReference type="GO" id="GO:0004519">
    <property type="term" value="F:endonuclease activity"/>
    <property type="evidence" value="ECO:0007669"/>
    <property type="project" value="UniProtKB-KW"/>
</dbReference>
<dbReference type="REBASE" id="68823">
    <property type="entry name" value="V.MliSM19ORF3990P"/>
</dbReference>
<dbReference type="OrthoDB" id="9801520at2"/>
<dbReference type="Gene3D" id="3.40.960.10">
    <property type="entry name" value="VSR Endonuclease"/>
    <property type="match status" value="1"/>
</dbReference>
<dbReference type="SUPFAM" id="SSF52980">
    <property type="entry name" value="Restriction endonuclease-like"/>
    <property type="match status" value="1"/>
</dbReference>
<dbReference type="InterPro" id="IPR011335">
    <property type="entry name" value="Restrct_endonuc-II-like"/>
</dbReference>
<protein>
    <recommendedName>
        <fullName evidence="6">Very short patch repair endonuclease</fullName>
        <ecNumber evidence="6">3.1.-.-</ecNumber>
    </recommendedName>
</protein>